<dbReference type="RefSeq" id="WP_155986352.1">
    <property type="nucleotide sequence ID" value="NZ_JFYZ01000020.1"/>
</dbReference>
<dbReference type="PATRIC" id="fig|158500.4.peg.3775"/>
<keyword evidence="1" id="KW-0472">Membrane</keyword>
<dbReference type="Proteomes" id="UP000024329">
    <property type="component" value="Unassembled WGS sequence"/>
</dbReference>
<dbReference type="EMBL" id="JFYZ01000020">
    <property type="protein sequence ID" value="EZP79920.1"/>
    <property type="molecule type" value="Genomic_DNA"/>
</dbReference>
<gene>
    <name evidence="1" type="ORF">BV97_03703</name>
</gene>
<keyword evidence="1" id="KW-0812">Transmembrane</keyword>
<dbReference type="AlphaFoldDB" id="A0A031JSJ2"/>
<organism evidence="1 2">
    <name type="scientific">Novosphingobium resinovorum</name>
    <dbReference type="NCBI Taxonomy" id="158500"/>
    <lineage>
        <taxon>Bacteria</taxon>
        <taxon>Pseudomonadati</taxon>
        <taxon>Pseudomonadota</taxon>
        <taxon>Alphaproteobacteria</taxon>
        <taxon>Sphingomonadales</taxon>
        <taxon>Sphingomonadaceae</taxon>
        <taxon>Novosphingobium</taxon>
    </lineage>
</organism>
<evidence type="ECO:0000313" key="1">
    <source>
        <dbReference type="EMBL" id="EZP79920.1"/>
    </source>
</evidence>
<protein>
    <submittedName>
        <fullName evidence="1">FecR-like transmembrane sensor</fullName>
    </submittedName>
</protein>
<comment type="caution">
    <text evidence="1">The sequence shown here is derived from an EMBL/GenBank/DDBJ whole genome shotgun (WGS) entry which is preliminary data.</text>
</comment>
<reference evidence="1 2" key="1">
    <citation type="submission" date="2014-03" db="EMBL/GenBank/DDBJ databases">
        <title>Whole genome sequence of Novosphingobium resinovorum KF1.</title>
        <authorList>
            <person name="Gan H.M."/>
            <person name="Gan H.Y."/>
            <person name="Chew T.H."/>
            <person name="Savka M.A."/>
        </authorList>
    </citation>
    <scope>NUCLEOTIDE SEQUENCE [LARGE SCALE GENOMIC DNA]</scope>
    <source>
        <strain evidence="1 2">KF1</strain>
    </source>
</reference>
<accession>A0A031JSJ2</accession>
<evidence type="ECO:0000313" key="2">
    <source>
        <dbReference type="Proteomes" id="UP000024329"/>
    </source>
</evidence>
<proteinExistence type="predicted"/>
<name>A0A031JSJ2_9SPHN</name>
<dbReference type="eggNOG" id="COG3712">
    <property type="taxonomic scope" value="Bacteria"/>
</dbReference>
<sequence>MFDLNVTSASTSLAVARGAVLLKPVGSPQAVTVRAGWQSLVHDTTVDRPKPFDASRPDWREGWIDTDGMTLGTLVEILNRQGGIVISAPPAALAAIPIMGRFRTDRPAALLSVIGKANGFDVRADQGILRFHKAL</sequence>